<reference evidence="1" key="1">
    <citation type="submission" date="2023-04" db="EMBL/GenBank/DDBJ databases">
        <title>A chromosome-level genome assembly of the parasitoid wasp Eretmocerus hayati.</title>
        <authorList>
            <person name="Zhong Y."/>
            <person name="Liu S."/>
            <person name="Liu Y."/>
        </authorList>
    </citation>
    <scope>NUCLEOTIDE SEQUENCE</scope>
    <source>
        <strain evidence="1">ZJU_SS_LIU_2023</strain>
    </source>
</reference>
<gene>
    <name evidence="1" type="ORF">QAD02_004212</name>
</gene>
<protein>
    <submittedName>
        <fullName evidence="1">Uncharacterized protein</fullName>
    </submittedName>
</protein>
<sequence>MGLKEFKIHFDNPYAAYTSGQTVTGRVVVVIDSPKKIRGIKLVIKGGADTHFTTSQRQHRNHEGNDVIESNTLTGHEEYFEASFYLIGSTSGREMILGPGIHTYTFTYSLPYNLPSSFESDFGCVRYTAKAVIDRPWKFDQESKVAFTVVSNFDLNLHQNALLPLNLEANKNFGCLCCASPPLSVNISLPVRGYVPGQTIPIRVNVENESGKRINTVKLTLQKVVTYSATTPRADTKVVELKVAEVSKGPVEGRQTVSYEQDLDVPPLPPSNLQNGRIIDFEYKLKVEACVEGAFSCNLRKSTTIYIGTVPLSSYQISQPPAPGIQPPLPQPSAPYKVNVGPTSNQYQDHAPPSYAEATFGGSRTLRDRNESEYVIGAGQRFLPKYPVYQF</sequence>
<name>A0ACC2NP85_9HYME</name>
<keyword evidence="2" id="KW-1185">Reference proteome</keyword>
<accession>A0ACC2NP85</accession>
<dbReference type="EMBL" id="CM056743">
    <property type="protein sequence ID" value="KAJ8672951.1"/>
    <property type="molecule type" value="Genomic_DNA"/>
</dbReference>
<evidence type="ECO:0000313" key="2">
    <source>
        <dbReference type="Proteomes" id="UP001239111"/>
    </source>
</evidence>
<proteinExistence type="predicted"/>
<organism evidence="1 2">
    <name type="scientific">Eretmocerus hayati</name>
    <dbReference type="NCBI Taxonomy" id="131215"/>
    <lineage>
        <taxon>Eukaryota</taxon>
        <taxon>Metazoa</taxon>
        <taxon>Ecdysozoa</taxon>
        <taxon>Arthropoda</taxon>
        <taxon>Hexapoda</taxon>
        <taxon>Insecta</taxon>
        <taxon>Pterygota</taxon>
        <taxon>Neoptera</taxon>
        <taxon>Endopterygota</taxon>
        <taxon>Hymenoptera</taxon>
        <taxon>Apocrita</taxon>
        <taxon>Proctotrupomorpha</taxon>
        <taxon>Chalcidoidea</taxon>
        <taxon>Aphelinidae</taxon>
        <taxon>Aphelininae</taxon>
        <taxon>Eretmocerus</taxon>
    </lineage>
</organism>
<comment type="caution">
    <text evidence="1">The sequence shown here is derived from an EMBL/GenBank/DDBJ whole genome shotgun (WGS) entry which is preliminary data.</text>
</comment>
<dbReference type="Proteomes" id="UP001239111">
    <property type="component" value="Chromosome 3"/>
</dbReference>
<evidence type="ECO:0000313" key="1">
    <source>
        <dbReference type="EMBL" id="KAJ8672951.1"/>
    </source>
</evidence>